<feature type="domain" description="Thiamine pyrophosphate enzyme central" evidence="12">
    <location>
        <begin position="237"/>
        <end position="369"/>
    </location>
</feature>
<dbReference type="SUPFAM" id="SSF52467">
    <property type="entry name" value="DHS-like NAD/FAD-binding domain"/>
    <property type="match status" value="1"/>
</dbReference>
<dbReference type="UniPathway" id="UPA00047">
    <property type="reaction ID" value="UER00055"/>
</dbReference>
<keyword evidence="5 11" id="KW-0028">Amino-acid biosynthesis</keyword>
<evidence type="ECO:0000256" key="8">
    <source>
        <dbReference type="ARBA" id="ARBA00022842"/>
    </source>
</evidence>
<dbReference type="Pfam" id="PF02775">
    <property type="entry name" value="TPP_enzyme_C"/>
    <property type="match status" value="1"/>
</dbReference>
<dbReference type="InterPro" id="IPR000399">
    <property type="entry name" value="TPP-bd_CS"/>
</dbReference>
<evidence type="ECO:0000256" key="7">
    <source>
        <dbReference type="ARBA" id="ARBA00022723"/>
    </source>
</evidence>
<evidence type="ECO:0000256" key="11">
    <source>
        <dbReference type="RuleBase" id="RU003591"/>
    </source>
</evidence>
<comment type="pathway">
    <text evidence="2 11">Amino-acid biosynthesis; L-valine biosynthesis; L-valine from pyruvate: step 1/4.</text>
</comment>
<comment type="cofactor">
    <cofactor evidence="11">
        <name>Mg(2+)</name>
        <dbReference type="ChEBI" id="CHEBI:18420"/>
    </cofactor>
    <text evidence="11">Binds 1 Mg(2+) ion per subunit.</text>
</comment>
<dbReference type="InterPro" id="IPR012001">
    <property type="entry name" value="Thiamin_PyroP_enz_TPP-bd_dom"/>
</dbReference>
<accession>I3VIP2</accession>
<dbReference type="EC" id="2.2.1.6" evidence="4 11"/>
<keyword evidence="9 11" id="KW-0786">Thiamine pyrophosphate</keyword>
<dbReference type="AlphaFoldDB" id="I3VIP2"/>
<dbReference type="Pfam" id="PF02776">
    <property type="entry name" value="TPP_enzyme_N"/>
    <property type="match status" value="1"/>
</dbReference>
<dbReference type="SUPFAM" id="SSF52518">
    <property type="entry name" value="Thiamin diphosphate-binding fold (THDP-binding)"/>
    <property type="match status" value="2"/>
</dbReference>
<comment type="similarity">
    <text evidence="3 11">Belongs to the TPP enzyme family.</text>
</comment>
<dbReference type="PANTHER" id="PTHR18968">
    <property type="entry name" value="THIAMINE PYROPHOSPHATE ENZYMES"/>
    <property type="match status" value="1"/>
</dbReference>
<dbReference type="UniPathway" id="UPA00049">
    <property type="reaction ID" value="UER00059"/>
</dbReference>
<dbReference type="GO" id="GO:0003984">
    <property type="term" value="F:acetolactate synthase activity"/>
    <property type="evidence" value="ECO:0007669"/>
    <property type="project" value="UniProtKB-EC"/>
</dbReference>
<evidence type="ECO:0000256" key="9">
    <source>
        <dbReference type="ARBA" id="ARBA00023052"/>
    </source>
</evidence>
<keyword evidence="6 11" id="KW-0808">Transferase</keyword>
<evidence type="ECO:0000256" key="10">
    <source>
        <dbReference type="ARBA" id="ARBA00023304"/>
    </source>
</evidence>
<dbReference type="InterPro" id="IPR012846">
    <property type="entry name" value="Acetolactate_synth_lsu"/>
</dbReference>
<dbReference type="FunFam" id="3.40.50.1220:FF:000008">
    <property type="entry name" value="Acetolactate synthase"/>
    <property type="match status" value="1"/>
</dbReference>
<protein>
    <recommendedName>
        <fullName evidence="4 11">Acetolactate synthase</fullName>
        <ecNumber evidence="4 11">2.2.1.6</ecNumber>
    </recommendedName>
</protein>
<reference evidence="15" key="1">
    <citation type="submission" date="2012-04" db="EMBL/GenBank/DDBJ databases">
        <title>Characterization of mineral phosphate solubilization trait from soil metagenome.</title>
        <authorList>
            <person name="Chhabra S."/>
            <person name="Brazil D."/>
            <person name="Morrissey J."/>
            <person name="Burke J."/>
            <person name="O'Gara F."/>
            <person name="Dowling D."/>
        </authorList>
    </citation>
    <scope>NUCLEOTIDE SEQUENCE</scope>
</reference>
<dbReference type="GO" id="GO:0030976">
    <property type="term" value="F:thiamine pyrophosphate binding"/>
    <property type="evidence" value="ECO:0007669"/>
    <property type="project" value="UniProtKB-UniRule"/>
</dbReference>
<comment type="catalytic activity">
    <reaction evidence="11">
        <text>2 pyruvate + H(+) = (2S)-2-acetolactate + CO2</text>
        <dbReference type="Rhea" id="RHEA:25249"/>
        <dbReference type="ChEBI" id="CHEBI:15361"/>
        <dbReference type="ChEBI" id="CHEBI:15378"/>
        <dbReference type="ChEBI" id="CHEBI:16526"/>
        <dbReference type="ChEBI" id="CHEBI:58476"/>
        <dbReference type="EC" id="2.2.1.6"/>
    </reaction>
</comment>
<dbReference type="InterPro" id="IPR029061">
    <property type="entry name" value="THDP-binding"/>
</dbReference>
<comment type="cofactor">
    <cofactor evidence="11">
        <name>thiamine diphosphate</name>
        <dbReference type="ChEBI" id="CHEBI:58937"/>
    </cofactor>
    <text evidence="11">Binds 1 thiamine pyrophosphate per subunit.</text>
</comment>
<dbReference type="GO" id="GO:0009099">
    <property type="term" value="P:L-valine biosynthetic process"/>
    <property type="evidence" value="ECO:0007669"/>
    <property type="project" value="UniProtKB-UniPathway"/>
</dbReference>
<dbReference type="NCBIfam" id="TIGR00118">
    <property type="entry name" value="acolac_lg"/>
    <property type="match status" value="1"/>
</dbReference>
<evidence type="ECO:0000259" key="13">
    <source>
        <dbReference type="Pfam" id="PF02775"/>
    </source>
</evidence>
<dbReference type="EMBL" id="JQ970528">
    <property type="protein sequence ID" value="AFK79248.1"/>
    <property type="molecule type" value="Genomic_DNA"/>
</dbReference>
<dbReference type="GO" id="GO:0009097">
    <property type="term" value="P:isoleucine biosynthetic process"/>
    <property type="evidence" value="ECO:0007669"/>
    <property type="project" value="UniProtKB-UniPathway"/>
</dbReference>
<dbReference type="InterPro" id="IPR045229">
    <property type="entry name" value="TPP_enz"/>
</dbReference>
<evidence type="ECO:0000313" key="15">
    <source>
        <dbReference type="EMBL" id="AFK79248.1"/>
    </source>
</evidence>
<dbReference type="InterPro" id="IPR029035">
    <property type="entry name" value="DHS-like_NAD/FAD-binding_dom"/>
</dbReference>
<dbReference type="CDD" id="cd02015">
    <property type="entry name" value="TPP_AHAS"/>
    <property type="match status" value="1"/>
</dbReference>
<dbReference type="PROSITE" id="PS00187">
    <property type="entry name" value="TPP_ENZYMES"/>
    <property type="match status" value="1"/>
</dbReference>
<dbReference type="InterPro" id="IPR039368">
    <property type="entry name" value="AHAS_TPP"/>
</dbReference>
<evidence type="ECO:0000256" key="1">
    <source>
        <dbReference type="ARBA" id="ARBA00004974"/>
    </source>
</evidence>
<dbReference type="FunFam" id="3.40.50.970:FF:000007">
    <property type="entry name" value="Acetolactate synthase"/>
    <property type="match status" value="1"/>
</dbReference>
<evidence type="ECO:0000256" key="3">
    <source>
        <dbReference type="ARBA" id="ARBA00007812"/>
    </source>
</evidence>
<evidence type="ECO:0000256" key="2">
    <source>
        <dbReference type="ARBA" id="ARBA00005025"/>
    </source>
</evidence>
<dbReference type="GO" id="GO:0005948">
    <property type="term" value="C:acetolactate synthase complex"/>
    <property type="evidence" value="ECO:0007669"/>
    <property type="project" value="TreeGrafter"/>
</dbReference>
<evidence type="ECO:0000256" key="5">
    <source>
        <dbReference type="ARBA" id="ARBA00022605"/>
    </source>
</evidence>
<dbReference type="Gene3D" id="3.40.50.1220">
    <property type="entry name" value="TPP-binding domain"/>
    <property type="match status" value="1"/>
</dbReference>
<proteinExistence type="inferred from homology"/>
<feature type="domain" description="Thiamine pyrophosphate enzyme TPP-binding" evidence="13">
    <location>
        <begin position="424"/>
        <end position="586"/>
    </location>
</feature>
<comment type="pathway">
    <text evidence="1 11">Amino-acid biosynthesis; L-isoleucine biosynthesis; L-isoleucine from 2-oxobutanoate: step 1/4.</text>
</comment>
<keyword evidence="8 11" id="KW-0460">Magnesium</keyword>
<dbReference type="Gene3D" id="3.40.50.970">
    <property type="match status" value="2"/>
</dbReference>
<keyword evidence="7 11" id="KW-0479">Metal-binding</keyword>
<evidence type="ECO:0000256" key="6">
    <source>
        <dbReference type="ARBA" id="ARBA00022679"/>
    </source>
</evidence>
<dbReference type="GO" id="GO:0050660">
    <property type="term" value="F:flavin adenine dinucleotide binding"/>
    <property type="evidence" value="ECO:0007669"/>
    <property type="project" value="InterPro"/>
</dbReference>
<dbReference type="CDD" id="cd07035">
    <property type="entry name" value="TPP_PYR_POX_like"/>
    <property type="match status" value="1"/>
</dbReference>
<evidence type="ECO:0000259" key="12">
    <source>
        <dbReference type="Pfam" id="PF00205"/>
    </source>
</evidence>
<dbReference type="InterPro" id="IPR012000">
    <property type="entry name" value="Thiamin_PyroP_enz_cen_dom"/>
</dbReference>
<evidence type="ECO:0000256" key="4">
    <source>
        <dbReference type="ARBA" id="ARBA00013145"/>
    </source>
</evidence>
<dbReference type="Pfam" id="PF00205">
    <property type="entry name" value="TPP_enzyme_M"/>
    <property type="match status" value="1"/>
</dbReference>
<dbReference type="PANTHER" id="PTHR18968:SF13">
    <property type="entry name" value="ACETOLACTATE SYNTHASE CATALYTIC SUBUNIT, MITOCHONDRIAL"/>
    <property type="match status" value="1"/>
</dbReference>
<dbReference type="GO" id="GO:0000287">
    <property type="term" value="F:magnesium ion binding"/>
    <property type="evidence" value="ECO:0007669"/>
    <property type="project" value="UniProtKB-UniRule"/>
</dbReference>
<sequence length="627" mass="67830">MAESTITDSVDRVTYEDVPTILGAPLSEITPEDRPHALRGAQILAQCLRLEGVEVLFGYPGGANLEIFDVLQEYGIRCIRVEHEQGAAHAAEGFARATGKVGVCLATSGPGATNLVTGIADANSDSVPIVAITGNVPSHLLGKNAFQEVDIVAITAPITKNSFLVTSVATIPTVVRQAFALAAGNRPGPVLIDIPKDVQQHYPRDPQGKYTPPPMPAQIAPPEPQIGSVSSSQLEVCCQLIHTARRPILYVGGGVTNSDTGPLLLQLAEKLGCPVTTTIMGLGVFPPDHPLALDVLGMHGTKYANIAINEADLVLAVGVRFDDRVTGKVSEFIKHGTIVHIDIDRNELNKNKPVTLPICADVRSALQQLADTAQPGDYREWLAYVTNLKKQYPLVVNEVPELSPQYAIALLSQMTEGNALVTLGVGQHQMWAMQHYQVRQPRSFLSSSGFGTMGFGLPAAIGAKVACPERMVIDIDGDGSLNMTIHELSTCHRYGIGVKVVVINNQWLGMVRQWQDMIYKGRRAESSLSDPTTAVKRAEEVDIYPDFLAIAHGYRVTAERVTNKEDLPAAYERMLADPDEPYLLDVIVRPEENVYPMIPAGATYKDIIMSEDDLKRGTNTSKQGSNI</sequence>
<evidence type="ECO:0000259" key="14">
    <source>
        <dbReference type="Pfam" id="PF02776"/>
    </source>
</evidence>
<dbReference type="InterPro" id="IPR011766">
    <property type="entry name" value="TPP_enzyme_TPP-bd"/>
</dbReference>
<name>I3VIP2_9BACT</name>
<keyword evidence="10 11" id="KW-0100">Branched-chain amino acid biosynthesis</keyword>
<feature type="domain" description="Thiamine pyrophosphate enzyme N-terminal TPP-binding" evidence="14">
    <location>
        <begin position="39"/>
        <end position="154"/>
    </location>
</feature>
<organism evidence="15">
    <name type="scientific">uncultured bacterium F41-01</name>
    <dbReference type="NCBI Taxonomy" id="1191437"/>
    <lineage>
        <taxon>Bacteria</taxon>
        <taxon>environmental samples</taxon>
    </lineage>
</organism>